<evidence type="ECO:0000313" key="5">
    <source>
        <dbReference type="Proteomes" id="UP000630594"/>
    </source>
</evidence>
<evidence type="ECO:0000313" key="4">
    <source>
        <dbReference type="Proteomes" id="UP000297025"/>
    </source>
</evidence>
<dbReference type="KEGG" id="ndp:E2C04_10785"/>
<evidence type="ECO:0000313" key="2">
    <source>
        <dbReference type="EMBL" id="GGD30985.1"/>
    </source>
</evidence>
<reference evidence="2" key="2">
    <citation type="journal article" date="2014" name="Int. J. Syst. Evol. Microbiol.">
        <title>Complete genome of a new Firmicutes species belonging to the dominant human colonic microbiota ('Ruminococcus bicirculans') reveals two chromosomes and a selective capacity to utilize plant glucans.</title>
        <authorList>
            <consortium name="NISC Comparative Sequencing Program"/>
            <person name="Wegmann U."/>
            <person name="Louis P."/>
            <person name="Goesmann A."/>
            <person name="Henrissat B."/>
            <person name="Duncan S.H."/>
            <person name="Flint H.J."/>
        </authorList>
    </citation>
    <scope>NUCLEOTIDE SEQUENCE</scope>
    <source>
        <strain evidence="2">CCM 7403</strain>
    </source>
</reference>
<dbReference type="Proteomes" id="UP000297025">
    <property type="component" value="Chromosome"/>
</dbReference>
<organism evidence="3 4">
    <name type="scientific">Nocardioides daphniae</name>
    <dbReference type="NCBI Taxonomy" id="402297"/>
    <lineage>
        <taxon>Bacteria</taxon>
        <taxon>Bacillati</taxon>
        <taxon>Actinomycetota</taxon>
        <taxon>Actinomycetes</taxon>
        <taxon>Propionibacteriales</taxon>
        <taxon>Nocardioidaceae</taxon>
        <taxon>Nocardioides</taxon>
    </lineage>
</organism>
<evidence type="ECO:0000259" key="1">
    <source>
        <dbReference type="Pfam" id="PF04101"/>
    </source>
</evidence>
<dbReference type="EMBL" id="CP038462">
    <property type="protein sequence ID" value="QCC77538.1"/>
    <property type="molecule type" value="Genomic_DNA"/>
</dbReference>
<dbReference type="OrthoDB" id="9809594at2"/>
<dbReference type="RefSeq" id="WP_135832582.1">
    <property type="nucleotide sequence ID" value="NZ_BMCK01000006.1"/>
</dbReference>
<dbReference type="SUPFAM" id="SSF53756">
    <property type="entry name" value="UDP-Glycosyltransferase/glycogen phosphorylase"/>
    <property type="match status" value="1"/>
</dbReference>
<keyword evidence="5" id="KW-1185">Reference proteome</keyword>
<proteinExistence type="predicted"/>
<dbReference type="GO" id="GO:0016758">
    <property type="term" value="F:hexosyltransferase activity"/>
    <property type="evidence" value="ECO:0007669"/>
    <property type="project" value="InterPro"/>
</dbReference>
<gene>
    <name evidence="3" type="ORF">E2C04_10785</name>
    <name evidence="2" type="ORF">GCM10007231_33130</name>
</gene>
<dbReference type="EMBL" id="BMCK01000006">
    <property type="protein sequence ID" value="GGD30985.1"/>
    <property type="molecule type" value="Genomic_DNA"/>
</dbReference>
<accession>A0A4P7UDW3</accession>
<dbReference type="Pfam" id="PF04101">
    <property type="entry name" value="Glyco_tran_28_C"/>
    <property type="match status" value="1"/>
</dbReference>
<reference evidence="2" key="5">
    <citation type="submission" date="2024-05" db="EMBL/GenBank/DDBJ databases">
        <authorList>
            <person name="Sun Q."/>
            <person name="Sedlacek I."/>
        </authorList>
    </citation>
    <scope>NUCLEOTIDE SEQUENCE</scope>
    <source>
        <strain evidence="2">CCM 7403</strain>
    </source>
</reference>
<name>A0A4P7UDW3_9ACTN</name>
<dbReference type="AlphaFoldDB" id="A0A4P7UDW3"/>
<evidence type="ECO:0000313" key="3">
    <source>
        <dbReference type="EMBL" id="QCC77538.1"/>
    </source>
</evidence>
<dbReference type="Proteomes" id="UP000630594">
    <property type="component" value="Unassembled WGS sequence"/>
</dbReference>
<reference evidence="3" key="4">
    <citation type="submission" date="2019-03" db="EMBL/GenBank/DDBJ databases">
        <authorList>
            <person name="Huang Y."/>
        </authorList>
    </citation>
    <scope>NUCLEOTIDE SEQUENCE</scope>
    <source>
        <strain evidence="3">JCM 16608</strain>
    </source>
</reference>
<feature type="domain" description="Glycosyl transferase family 28 C-terminal" evidence="1">
    <location>
        <begin position="226"/>
        <end position="271"/>
    </location>
</feature>
<reference evidence="3 4" key="1">
    <citation type="journal article" date="2008" name="Int. J. Syst. Evol. Microbiol.">
        <title>Nocardioides daphniae sp. nov., isolated from Daphnia cucullata (Crustacea: Cladocera).</title>
        <authorList>
            <person name="Toth E.M."/>
            <person name="Keki Z."/>
            <person name="Homonnay Z.G."/>
            <person name="Borsodi A.K."/>
            <person name="Marialigeti K."/>
            <person name="Schumann P."/>
        </authorList>
    </citation>
    <scope>NUCLEOTIDE SEQUENCE [LARGE SCALE GENOMIC DNA]</scope>
    <source>
        <strain evidence="3 4">JCM 16608</strain>
    </source>
</reference>
<protein>
    <recommendedName>
        <fullName evidence="1">Glycosyl transferase family 28 C-terminal domain-containing protein</fullName>
    </recommendedName>
</protein>
<dbReference type="InterPro" id="IPR007235">
    <property type="entry name" value="Glyco_trans_28_C"/>
</dbReference>
<dbReference type="Gene3D" id="3.40.50.2000">
    <property type="entry name" value="Glycogen Phosphorylase B"/>
    <property type="match status" value="1"/>
</dbReference>
<reference evidence="5" key="3">
    <citation type="journal article" date="2019" name="Int. J. Syst. Evol. Microbiol.">
        <title>The Global Catalogue of Microorganisms (GCM) 10K type strain sequencing project: providing services to taxonomists for standard genome sequencing and annotation.</title>
        <authorList>
            <consortium name="The Broad Institute Genomics Platform"/>
            <consortium name="The Broad Institute Genome Sequencing Center for Infectious Disease"/>
            <person name="Wu L."/>
            <person name="Ma J."/>
        </authorList>
    </citation>
    <scope>NUCLEOTIDE SEQUENCE [LARGE SCALE GENOMIC DNA]</scope>
    <source>
        <strain evidence="5">CCM 7403</strain>
    </source>
</reference>
<sequence length="329" mass="34907">MIGYYVHHHGQGHVTRALGLAAELGTQVTGLSSLPRPDDWVGDWVRLDPDDDGTPVVDPTARGRLHWVPRRHGGLTSRMARIASWVDAARPDLVVCDVSVEVTLLCRLLGVPVVGVVQPGLRDDPAHRLGHGVSDLLVAFVPEGARSAVQGLDQRDAARLHCLGAVQSRSGGAPHVPVEPRTALVLGGRGGGGLSAGAITRAETLTPGWRWSALGGRSERWVADPTEWIARADVVVSHAGLGALADVAVARRPAVVIPAERPHGEQRCTAEVLRDGPWPVVVVDDPERAPWDEVVAAAAALDGQDWRQWHDGRASARFAALVRGLGGAE</sequence>